<accession>W4RVX6</accession>
<keyword evidence="2" id="KW-1185">Reference proteome</keyword>
<comment type="caution">
    <text evidence="1">The sequence shown here is derived from an EMBL/GenBank/DDBJ whole genome shotgun (WGS) entry which is preliminary data.</text>
</comment>
<dbReference type="AlphaFoldDB" id="W4RVX6"/>
<dbReference type="Proteomes" id="UP000018949">
    <property type="component" value="Unassembled WGS sequence"/>
</dbReference>
<evidence type="ECO:0000313" key="2">
    <source>
        <dbReference type="Proteomes" id="UP000018949"/>
    </source>
</evidence>
<sequence length="51" mass="6068">MDSQLRLQDFDQQFVLNLIRSTYDKGNHDQKLTLKELMADIEVQLKKAMKE</sequence>
<reference evidence="1 2" key="1">
    <citation type="submission" date="2013-12" db="EMBL/GenBank/DDBJ databases">
        <title>NBRP : Genome information of microbial organism related human and environment.</title>
        <authorList>
            <person name="Hattori M."/>
            <person name="Oshima K."/>
            <person name="Inaba H."/>
            <person name="Suda W."/>
            <person name="Sakamoto M."/>
            <person name="Iino T."/>
            <person name="Kitahara M."/>
            <person name="Oshida Y."/>
            <person name="Iida T."/>
            <person name="Kudo T."/>
            <person name="Itoh T."/>
            <person name="Ahmed I."/>
            <person name="Ohkuma M."/>
        </authorList>
    </citation>
    <scope>NUCLEOTIDE SEQUENCE [LARGE SCALE GENOMIC DNA]</scope>
    <source>
        <strain evidence="1 2">JCM 21738</strain>
    </source>
</reference>
<dbReference type="InterPro" id="IPR058930">
    <property type="entry name" value="YwzD"/>
</dbReference>
<evidence type="ECO:0000313" key="1">
    <source>
        <dbReference type="EMBL" id="GAE48431.1"/>
    </source>
</evidence>
<dbReference type="EMBL" id="BAUW01000196">
    <property type="protein sequence ID" value="GAE48431.1"/>
    <property type="molecule type" value="Genomic_DNA"/>
</dbReference>
<organism evidence="1 2">
    <name type="scientific">Mesobacillus boroniphilus JCM 21738</name>
    <dbReference type="NCBI Taxonomy" id="1294265"/>
    <lineage>
        <taxon>Bacteria</taxon>
        <taxon>Bacillati</taxon>
        <taxon>Bacillota</taxon>
        <taxon>Bacilli</taxon>
        <taxon>Bacillales</taxon>
        <taxon>Bacillaceae</taxon>
        <taxon>Mesobacillus</taxon>
    </lineage>
</organism>
<dbReference type="RefSeq" id="WP_023627848.1">
    <property type="nucleotide sequence ID" value="NZ_BAUW01000196.1"/>
</dbReference>
<name>W4RVX6_9BACI</name>
<gene>
    <name evidence="1" type="ORF">JCM21738_5550</name>
</gene>
<dbReference type="Pfam" id="PF26162">
    <property type="entry name" value="YwzD"/>
    <property type="match status" value="1"/>
</dbReference>
<proteinExistence type="predicted"/>
<protein>
    <submittedName>
        <fullName evidence="1">Uncharacterized protein</fullName>
    </submittedName>
</protein>